<keyword evidence="3" id="KW-1185">Reference proteome</keyword>
<name>A0ABV3DZU8_9ACTN</name>
<sequence>MTATIEPTIIKERLPSASARLSLAPIGSVPGLLDGAWWPRSRDLLREIPTLTGVLDACWGRITRVTVNPAHWPVIPRKVPVAGHTVHVGWFADEQDPNKMILFSYTVGRLDLLVIPPETEPAAAARLMAAATVPGGFGTASGLMADEATSHDAAEARSREEEWETDGGAASAAGAATGTLTSAPRR</sequence>
<evidence type="ECO:0000256" key="1">
    <source>
        <dbReference type="SAM" id="MobiDB-lite"/>
    </source>
</evidence>
<dbReference type="RefSeq" id="WP_359976803.1">
    <property type="nucleotide sequence ID" value="NZ_JBEZLS010000002.1"/>
</dbReference>
<dbReference type="InterPro" id="IPR046036">
    <property type="entry name" value="DUF5994"/>
</dbReference>
<organism evidence="2 3">
    <name type="scientific">Streptomyces griseoloalbus</name>
    <dbReference type="NCBI Taxonomy" id="67303"/>
    <lineage>
        <taxon>Bacteria</taxon>
        <taxon>Bacillati</taxon>
        <taxon>Actinomycetota</taxon>
        <taxon>Actinomycetes</taxon>
        <taxon>Kitasatosporales</taxon>
        <taxon>Streptomycetaceae</taxon>
        <taxon>Streptomyces</taxon>
    </lineage>
</organism>
<dbReference type="Proteomes" id="UP001551582">
    <property type="component" value="Unassembled WGS sequence"/>
</dbReference>
<evidence type="ECO:0000313" key="3">
    <source>
        <dbReference type="Proteomes" id="UP001551582"/>
    </source>
</evidence>
<feature type="region of interest" description="Disordered" evidence="1">
    <location>
        <begin position="147"/>
        <end position="186"/>
    </location>
</feature>
<protein>
    <submittedName>
        <fullName evidence="2">DUF5994 family protein</fullName>
    </submittedName>
</protein>
<dbReference type="Pfam" id="PF19457">
    <property type="entry name" value="DUF5994"/>
    <property type="match status" value="1"/>
</dbReference>
<proteinExistence type="predicted"/>
<feature type="compositionally biased region" description="Basic and acidic residues" evidence="1">
    <location>
        <begin position="148"/>
        <end position="160"/>
    </location>
</feature>
<dbReference type="EMBL" id="JBEZLS010000002">
    <property type="protein sequence ID" value="MEU9350162.1"/>
    <property type="molecule type" value="Genomic_DNA"/>
</dbReference>
<comment type="caution">
    <text evidence="2">The sequence shown here is derived from an EMBL/GenBank/DDBJ whole genome shotgun (WGS) entry which is preliminary data.</text>
</comment>
<feature type="compositionally biased region" description="Low complexity" evidence="1">
    <location>
        <begin position="166"/>
        <end position="186"/>
    </location>
</feature>
<evidence type="ECO:0000313" key="2">
    <source>
        <dbReference type="EMBL" id="MEU9350162.1"/>
    </source>
</evidence>
<accession>A0ABV3DZU8</accession>
<reference evidence="2 3" key="1">
    <citation type="submission" date="2024-06" db="EMBL/GenBank/DDBJ databases">
        <title>The Natural Products Discovery Center: Release of the First 8490 Sequenced Strains for Exploring Actinobacteria Biosynthetic Diversity.</title>
        <authorList>
            <person name="Kalkreuter E."/>
            <person name="Kautsar S.A."/>
            <person name="Yang D."/>
            <person name="Bader C.D."/>
            <person name="Teijaro C.N."/>
            <person name="Fluegel L."/>
            <person name="Davis C.M."/>
            <person name="Simpson J.R."/>
            <person name="Lauterbach L."/>
            <person name="Steele A.D."/>
            <person name="Gui C."/>
            <person name="Meng S."/>
            <person name="Li G."/>
            <person name="Viehrig K."/>
            <person name="Ye F."/>
            <person name="Su P."/>
            <person name="Kiefer A.F."/>
            <person name="Nichols A."/>
            <person name="Cepeda A.J."/>
            <person name="Yan W."/>
            <person name="Fan B."/>
            <person name="Jiang Y."/>
            <person name="Adhikari A."/>
            <person name="Zheng C.-J."/>
            <person name="Schuster L."/>
            <person name="Cowan T.M."/>
            <person name="Smanski M.J."/>
            <person name="Chevrette M.G."/>
            <person name="De Carvalho L.P.S."/>
            <person name="Shen B."/>
        </authorList>
    </citation>
    <scope>NUCLEOTIDE SEQUENCE [LARGE SCALE GENOMIC DNA]</scope>
    <source>
        <strain evidence="2 3">NPDC048274</strain>
    </source>
</reference>
<gene>
    <name evidence="2" type="ORF">AB0D65_03885</name>
</gene>